<dbReference type="AlphaFoldDB" id="U9U4C6"/>
<proteinExistence type="predicted"/>
<protein>
    <submittedName>
        <fullName evidence="1">Uncharacterized protein</fullName>
    </submittedName>
</protein>
<name>U9U4C6_RHIID</name>
<sequence length="56" mass="6727">MDLVMDFEEFDWTRAPPNQPYRYCMSDDLLFASSVFIWLWVFDIGKEVVLFSEQVV</sequence>
<gene>
    <name evidence="1" type="ORF">GLOINDRAFT_24098</name>
</gene>
<dbReference type="HOGENOM" id="CLU_3015324_0_0_1"/>
<reference evidence="1" key="1">
    <citation type="submission" date="2013-07" db="EMBL/GenBank/DDBJ databases">
        <title>The genome of an arbuscular mycorrhizal fungus provides insights into the evolution of the oldest plant symbiosis.</title>
        <authorList>
            <consortium name="DOE Joint Genome Institute"/>
            <person name="Tisserant E."/>
            <person name="Malbreil M."/>
            <person name="Kuo A."/>
            <person name="Kohler A."/>
            <person name="Symeonidi A."/>
            <person name="Balestrini R."/>
            <person name="Charron P."/>
            <person name="Duensing N."/>
            <person name="Frei-dit-Frey N."/>
            <person name="Gianinazzi-Pearson V."/>
            <person name="Gilbert B."/>
            <person name="Handa Y."/>
            <person name="Hijri M."/>
            <person name="Kaul R."/>
            <person name="Kawaguchi M."/>
            <person name="Krajinski F."/>
            <person name="Lammers P."/>
            <person name="Lapierre D."/>
            <person name="Masclaux F.G."/>
            <person name="Murat C."/>
            <person name="Morin E."/>
            <person name="Ndikumana S."/>
            <person name="Pagni M."/>
            <person name="Petitpierre D."/>
            <person name="Requena N."/>
            <person name="Rosikiewicz P."/>
            <person name="Riley R."/>
            <person name="Saito K."/>
            <person name="San Clemente H."/>
            <person name="Shapiro H."/>
            <person name="van Tuinen D."/>
            <person name="Becard G."/>
            <person name="Bonfante P."/>
            <person name="Paszkowski U."/>
            <person name="Shachar-Hill Y."/>
            <person name="Young J.P."/>
            <person name="Sanders I.R."/>
            <person name="Henrissat B."/>
            <person name="Rensing S.A."/>
            <person name="Grigoriev I.V."/>
            <person name="Corradi N."/>
            <person name="Roux C."/>
            <person name="Martin F."/>
        </authorList>
    </citation>
    <scope>NUCLEOTIDE SEQUENCE</scope>
    <source>
        <strain evidence="1">DAOM 197198</strain>
    </source>
</reference>
<organism evidence="1">
    <name type="scientific">Rhizophagus irregularis (strain DAOM 181602 / DAOM 197198 / MUCL 43194)</name>
    <name type="common">Arbuscular mycorrhizal fungus</name>
    <name type="synonym">Glomus intraradices</name>
    <dbReference type="NCBI Taxonomy" id="747089"/>
    <lineage>
        <taxon>Eukaryota</taxon>
        <taxon>Fungi</taxon>
        <taxon>Fungi incertae sedis</taxon>
        <taxon>Mucoromycota</taxon>
        <taxon>Glomeromycotina</taxon>
        <taxon>Glomeromycetes</taxon>
        <taxon>Glomerales</taxon>
        <taxon>Glomeraceae</taxon>
        <taxon>Rhizophagus</taxon>
    </lineage>
</organism>
<evidence type="ECO:0000313" key="1">
    <source>
        <dbReference type="EMBL" id="ESA15220.1"/>
    </source>
</evidence>
<dbReference type="EMBL" id="KI282169">
    <property type="protein sequence ID" value="ESA15220.1"/>
    <property type="molecule type" value="Genomic_DNA"/>
</dbReference>
<accession>U9U4C6</accession>